<protein>
    <submittedName>
        <fullName evidence="1">Uncharacterized protein</fullName>
    </submittedName>
</protein>
<evidence type="ECO:0000313" key="1">
    <source>
        <dbReference type="EMBL" id="MSR92064.1"/>
    </source>
</evidence>
<dbReference type="Gene3D" id="3.40.50.1820">
    <property type="entry name" value="alpha/beta hydrolase"/>
    <property type="match status" value="1"/>
</dbReference>
<evidence type="ECO:0000313" key="2">
    <source>
        <dbReference type="Proteomes" id="UP000460287"/>
    </source>
</evidence>
<gene>
    <name evidence="1" type="ORF">FYJ33_11845</name>
</gene>
<dbReference type="EMBL" id="VULX01000021">
    <property type="protein sequence ID" value="MSR92064.1"/>
    <property type="molecule type" value="Genomic_DNA"/>
</dbReference>
<dbReference type="RefSeq" id="WP_154531964.1">
    <property type="nucleotide sequence ID" value="NZ_JAQXTV010000022.1"/>
</dbReference>
<name>A0A7X2MZR1_9CLOT</name>
<reference evidence="1 2" key="1">
    <citation type="submission" date="2019-08" db="EMBL/GenBank/DDBJ databases">
        <title>In-depth cultivation of the pig gut microbiome towards novel bacterial diversity and tailored functional studies.</title>
        <authorList>
            <person name="Wylensek D."/>
            <person name="Hitch T.C.A."/>
            <person name="Clavel T."/>
        </authorList>
    </citation>
    <scope>NUCLEOTIDE SEQUENCE [LARGE SCALE GENOMIC DNA]</scope>
    <source>
        <strain evidence="1 2">WCA-383-APC-5B</strain>
    </source>
</reference>
<organism evidence="1 2">
    <name type="scientific">Inconstantimicrobium porci</name>
    <dbReference type="NCBI Taxonomy" id="2652291"/>
    <lineage>
        <taxon>Bacteria</taxon>
        <taxon>Bacillati</taxon>
        <taxon>Bacillota</taxon>
        <taxon>Clostridia</taxon>
        <taxon>Eubacteriales</taxon>
        <taxon>Clostridiaceae</taxon>
        <taxon>Inconstantimicrobium</taxon>
    </lineage>
</organism>
<dbReference type="SUPFAM" id="SSF53474">
    <property type="entry name" value="alpha/beta-Hydrolases"/>
    <property type="match status" value="1"/>
</dbReference>
<comment type="caution">
    <text evidence="1">The sequence shown here is derived from an EMBL/GenBank/DDBJ whole genome shotgun (WGS) entry which is preliminary data.</text>
</comment>
<dbReference type="InterPro" id="IPR029058">
    <property type="entry name" value="AB_hydrolase_fold"/>
</dbReference>
<dbReference type="Proteomes" id="UP000460287">
    <property type="component" value="Unassembled WGS sequence"/>
</dbReference>
<accession>A0A7X2MZR1</accession>
<dbReference type="AlphaFoldDB" id="A0A7X2MZR1"/>
<keyword evidence="2" id="KW-1185">Reference proteome</keyword>
<sequence length="143" mass="16368">MLGFLSKHPDIASGIIILDYPAIHTKLPEGAGEFWYNMIYNGVKLGNFVTKHTLDGIEHESVYHEFYEDLEKMNCPVWLFRGNDKESKIESNLTDEDIAKYKKSVKNLEVINFDYSGHMILDEELSKAAKNVDRILNTIDAAK</sequence>
<proteinExistence type="predicted"/>